<dbReference type="AlphaFoldDB" id="A0A2J6S2F9"/>
<evidence type="ECO:0000256" key="4">
    <source>
        <dbReference type="ARBA" id="ARBA00023038"/>
    </source>
</evidence>
<protein>
    <recommendedName>
        <fullName evidence="7">LIM zinc-binding domain-containing protein</fullName>
    </recommendedName>
</protein>
<feature type="domain" description="LIM zinc-binding" evidence="7">
    <location>
        <begin position="597"/>
        <end position="655"/>
    </location>
</feature>
<feature type="compositionally biased region" description="Low complexity" evidence="6">
    <location>
        <begin position="341"/>
        <end position="361"/>
    </location>
</feature>
<evidence type="ECO:0000256" key="1">
    <source>
        <dbReference type="ARBA" id="ARBA00022723"/>
    </source>
</evidence>
<accession>A0A2J6S2F9</accession>
<organism evidence="8 9">
    <name type="scientific">Hyaloscypha variabilis (strain UAMH 11265 / GT02V1 / F)</name>
    <name type="common">Meliniomyces variabilis</name>
    <dbReference type="NCBI Taxonomy" id="1149755"/>
    <lineage>
        <taxon>Eukaryota</taxon>
        <taxon>Fungi</taxon>
        <taxon>Dikarya</taxon>
        <taxon>Ascomycota</taxon>
        <taxon>Pezizomycotina</taxon>
        <taxon>Leotiomycetes</taxon>
        <taxon>Helotiales</taxon>
        <taxon>Hyaloscyphaceae</taxon>
        <taxon>Hyaloscypha</taxon>
        <taxon>Hyaloscypha variabilis</taxon>
    </lineage>
</organism>
<feature type="compositionally biased region" description="Low complexity" evidence="6">
    <location>
        <begin position="254"/>
        <end position="266"/>
    </location>
</feature>
<dbReference type="Gene3D" id="2.10.110.10">
    <property type="entry name" value="Cysteine Rich Protein"/>
    <property type="match status" value="2"/>
</dbReference>
<dbReference type="STRING" id="1149755.A0A2J6S2F9"/>
<feature type="compositionally biased region" description="Pro residues" evidence="6">
    <location>
        <begin position="142"/>
        <end position="151"/>
    </location>
</feature>
<dbReference type="OrthoDB" id="1112565at2759"/>
<dbReference type="Proteomes" id="UP000235786">
    <property type="component" value="Unassembled WGS sequence"/>
</dbReference>
<proteinExistence type="predicted"/>
<dbReference type="PANTHER" id="PTHR24207">
    <property type="entry name" value="ZYX102 PROTEIN"/>
    <property type="match status" value="1"/>
</dbReference>
<evidence type="ECO:0000256" key="3">
    <source>
        <dbReference type="ARBA" id="ARBA00022833"/>
    </source>
</evidence>
<feature type="compositionally biased region" description="Polar residues" evidence="6">
    <location>
        <begin position="93"/>
        <end position="110"/>
    </location>
</feature>
<keyword evidence="4 5" id="KW-0440">LIM domain</keyword>
<dbReference type="CDD" id="cd08368">
    <property type="entry name" value="LIM"/>
    <property type="match status" value="1"/>
</dbReference>
<dbReference type="PROSITE" id="PS00478">
    <property type="entry name" value="LIM_DOMAIN_1"/>
    <property type="match status" value="1"/>
</dbReference>
<dbReference type="InterPro" id="IPR001781">
    <property type="entry name" value="Znf_LIM"/>
</dbReference>
<dbReference type="Pfam" id="PF00412">
    <property type="entry name" value="LIM"/>
    <property type="match status" value="2"/>
</dbReference>
<feature type="compositionally biased region" description="Low complexity" evidence="6">
    <location>
        <begin position="407"/>
        <end position="436"/>
    </location>
</feature>
<evidence type="ECO:0000256" key="6">
    <source>
        <dbReference type="SAM" id="MobiDB-lite"/>
    </source>
</evidence>
<name>A0A2J6S2F9_HYAVF</name>
<keyword evidence="3 5" id="KW-0862">Zinc</keyword>
<evidence type="ECO:0000313" key="9">
    <source>
        <dbReference type="Proteomes" id="UP000235786"/>
    </source>
</evidence>
<dbReference type="PROSITE" id="PS50023">
    <property type="entry name" value="LIM_DOMAIN_2"/>
    <property type="match status" value="2"/>
</dbReference>
<reference evidence="8 9" key="1">
    <citation type="submission" date="2016-04" db="EMBL/GenBank/DDBJ databases">
        <title>A degradative enzymes factory behind the ericoid mycorrhizal symbiosis.</title>
        <authorList>
            <consortium name="DOE Joint Genome Institute"/>
            <person name="Martino E."/>
            <person name="Morin E."/>
            <person name="Grelet G."/>
            <person name="Kuo A."/>
            <person name="Kohler A."/>
            <person name="Daghino S."/>
            <person name="Barry K."/>
            <person name="Choi C."/>
            <person name="Cichocki N."/>
            <person name="Clum A."/>
            <person name="Copeland A."/>
            <person name="Hainaut M."/>
            <person name="Haridas S."/>
            <person name="Labutti K."/>
            <person name="Lindquist E."/>
            <person name="Lipzen A."/>
            <person name="Khouja H.-R."/>
            <person name="Murat C."/>
            <person name="Ohm R."/>
            <person name="Olson A."/>
            <person name="Spatafora J."/>
            <person name="Veneault-Fourrey C."/>
            <person name="Henrissat B."/>
            <person name="Grigoriev I."/>
            <person name="Martin F."/>
            <person name="Perotto S."/>
        </authorList>
    </citation>
    <scope>NUCLEOTIDE SEQUENCE [LARGE SCALE GENOMIC DNA]</scope>
    <source>
        <strain evidence="8 9">F</strain>
    </source>
</reference>
<evidence type="ECO:0000256" key="5">
    <source>
        <dbReference type="PROSITE-ProRule" id="PRU00125"/>
    </source>
</evidence>
<feature type="domain" description="LIM zinc-binding" evidence="7">
    <location>
        <begin position="533"/>
        <end position="596"/>
    </location>
</feature>
<gene>
    <name evidence="8" type="ORF">L207DRAFT_577903</name>
</gene>
<dbReference type="GO" id="GO:0046872">
    <property type="term" value="F:metal ion binding"/>
    <property type="evidence" value="ECO:0007669"/>
    <property type="project" value="UniProtKB-KW"/>
</dbReference>
<dbReference type="SMART" id="SM00132">
    <property type="entry name" value="LIM"/>
    <property type="match status" value="2"/>
</dbReference>
<feature type="region of interest" description="Disordered" evidence="6">
    <location>
        <begin position="31"/>
        <end position="538"/>
    </location>
</feature>
<keyword evidence="1 5" id="KW-0479">Metal-binding</keyword>
<dbReference type="GO" id="GO:0030695">
    <property type="term" value="F:GTPase regulator activity"/>
    <property type="evidence" value="ECO:0007669"/>
    <property type="project" value="UniProtKB-ARBA"/>
</dbReference>
<evidence type="ECO:0000256" key="2">
    <source>
        <dbReference type="ARBA" id="ARBA00022737"/>
    </source>
</evidence>
<keyword evidence="9" id="KW-1185">Reference proteome</keyword>
<evidence type="ECO:0000313" key="8">
    <source>
        <dbReference type="EMBL" id="PMD44954.1"/>
    </source>
</evidence>
<evidence type="ECO:0000259" key="7">
    <source>
        <dbReference type="PROSITE" id="PS50023"/>
    </source>
</evidence>
<feature type="compositionally biased region" description="Polar residues" evidence="6">
    <location>
        <begin position="297"/>
        <end position="314"/>
    </location>
</feature>
<keyword evidence="2" id="KW-0677">Repeat</keyword>
<dbReference type="FunFam" id="2.10.110.10:FF:000105">
    <property type="entry name" value="Similar to LIM domain-containing protein"/>
    <property type="match status" value="1"/>
</dbReference>
<sequence length="682" mass="73165">MADMDRASGFLPTIKCSMCAREIEISQMGDHVCGGSGEPTPPPDSNGNFSIMPYKSNPTNGPSYLKPGRTMPPRVDTSAANRPFFRQEELTPVSLSPSRSASPLTPNDGRQSPFGKPVRSATKPLQRRPPSPEPLSSNLDSPFPPFPPAKSPAPNRSQSKGGYGGMGNSRFAEADPKYAPSSPRNASGLMQRANTIAPGPFDPNGRGRPAVSKSDRSHKRQGTIGSLKDMTMSSATSEVGASIRRPSTAGPGHSRTSTNSSNESRPAIPPPRAPRTNGYGGFGPPPGAFDPEPLSADNRSQTFPLRSDGQPSTRRPSEPGPGPRMRRPSNDRETMDERSTSRSSSRSSSRGRKQSFSGPDTSRPPPPRAPSLIRSRVDGRLNDAPPVPTTNVNLAAEFGIGNPYHTPSESQSSNASGSSNASKASSTSSPPLSAGPGQPQRRPSDISKVDGLMADLQSSMASLKPTEVKTSPPRNGQYARGLQPPTNPFMRPESPLEPAVRGGRLSPSPSRNAGRPRTAPENKPVRRPTTAKGDCKGCGEPIKGPSVKSADGRLTGRYHKQCFKCKTCSEPFQTSTFYVINDSPYCEHHYHKLNGSICSTCDRGIEGQCLEAEGRQKFHPQCLTCADCKRSLRGDYFGMNGKVYCERDAFRRAQQGRFLGPGSAGGMTNKMERRTTRLMMMA</sequence>
<dbReference type="CDD" id="cd09397">
    <property type="entry name" value="LIM1_UF1"/>
    <property type="match status" value="1"/>
</dbReference>
<dbReference type="EMBL" id="KZ613940">
    <property type="protein sequence ID" value="PMD44954.1"/>
    <property type="molecule type" value="Genomic_DNA"/>
</dbReference>
<dbReference type="SUPFAM" id="SSF57716">
    <property type="entry name" value="Glucocorticoid receptor-like (DNA-binding domain)"/>
    <property type="match status" value="1"/>
</dbReference>
<dbReference type="PANTHER" id="PTHR24207:SF2">
    <property type="entry name" value="ZYX102 PROTEIN"/>
    <property type="match status" value="1"/>
</dbReference>
<feature type="compositionally biased region" description="Basic and acidic residues" evidence="6">
    <location>
        <begin position="328"/>
        <end position="340"/>
    </location>
</feature>